<reference evidence="2 3" key="1">
    <citation type="submission" date="2015-03" db="EMBL/GenBank/DDBJ databases">
        <title>Draft genome sequences of two protease-producing strains of Arsukibacterium isolated from two cold and alkaline environments.</title>
        <authorList>
            <person name="Lylloff J.E."/>
            <person name="Skov L.B."/>
            <person name="Jepsen M."/>
            <person name="Hallin P.F."/>
            <person name="Sorensen S.J."/>
            <person name="Stougaard P."/>
            <person name="Glaring M.A."/>
        </authorList>
    </citation>
    <scope>NUCLEOTIDE SEQUENCE [LARGE SCALE GENOMIC DNA]</scope>
    <source>
        <strain evidence="2 3">GCM72</strain>
    </source>
</reference>
<feature type="transmembrane region" description="Helical" evidence="1">
    <location>
        <begin position="94"/>
        <end position="113"/>
    </location>
</feature>
<keyword evidence="1" id="KW-0812">Transmembrane</keyword>
<keyword evidence="1" id="KW-0472">Membrane</keyword>
<feature type="transmembrane region" description="Helical" evidence="1">
    <location>
        <begin position="42"/>
        <end position="58"/>
    </location>
</feature>
<feature type="transmembrane region" description="Helical" evidence="1">
    <location>
        <begin position="70"/>
        <end position="88"/>
    </location>
</feature>
<comment type="caution">
    <text evidence="2">The sequence shown here is derived from an EMBL/GenBank/DDBJ whole genome shotgun (WGS) entry which is preliminary data.</text>
</comment>
<proteinExistence type="predicted"/>
<keyword evidence="3" id="KW-1185">Reference proteome</keyword>
<evidence type="ECO:0000313" key="2">
    <source>
        <dbReference type="EMBL" id="KKO45275.1"/>
    </source>
</evidence>
<evidence type="ECO:0000313" key="3">
    <source>
        <dbReference type="Proteomes" id="UP000034228"/>
    </source>
</evidence>
<name>A0A0M2V6J0_9GAMM</name>
<organism evidence="2 3">
    <name type="scientific">Arsukibacterium ikkense</name>
    <dbReference type="NCBI Taxonomy" id="336831"/>
    <lineage>
        <taxon>Bacteria</taxon>
        <taxon>Pseudomonadati</taxon>
        <taxon>Pseudomonadota</taxon>
        <taxon>Gammaproteobacteria</taxon>
        <taxon>Chromatiales</taxon>
        <taxon>Chromatiaceae</taxon>
        <taxon>Arsukibacterium</taxon>
    </lineage>
</organism>
<dbReference type="AlphaFoldDB" id="A0A0M2V6J0"/>
<keyword evidence="1" id="KW-1133">Transmembrane helix</keyword>
<dbReference type="Proteomes" id="UP000034228">
    <property type="component" value="Unassembled WGS sequence"/>
</dbReference>
<accession>A0A0M2V6J0</accession>
<dbReference type="RefSeq" id="WP_046557770.1">
    <property type="nucleotide sequence ID" value="NZ_LAHO01000010.1"/>
</dbReference>
<dbReference type="OrthoDB" id="7062313at2"/>
<gene>
    <name evidence="2" type="ORF">WG68_11150</name>
</gene>
<sequence length="114" mass="12361">MVYFLGILMGYFIGTNSLVEKQAKRFVGCHYSNKTVGLMSELGVFGGWLCILPAAYFVSSDYGNGFLEGLYFILAVFGGAFVSGLLQIPGVNYLFSALTIFINIGLVIAIYSVT</sequence>
<protein>
    <submittedName>
        <fullName evidence="2">Uncharacterized protein</fullName>
    </submittedName>
</protein>
<evidence type="ECO:0000256" key="1">
    <source>
        <dbReference type="SAM" id="Phobius"/>
    </source>
</evidence>
<dbReference type="EMBL" id="LAHO01000010">
    <property type="protein sequence ID" value="KKO45275.1"/>
    <property type="molecule type" value="Genomic_DNA"/>
</dbReference>